<feature type="compositionally biased region" description="Acidic residues" evidence="7">
    <location>
        <begin position="598"/>
        <end position="607"/>
    </location>
</feature>
<keyword evidence="10" id="KW-1185">Reference proteome</keyword>
<feature type="compositionally biased region" description="Basic and acidic residues" evidence="7">
    <location>
        <begin position="542"/>
        <end position="568"/>
    </location>
</feature>
<dbReference type="GO" id="GO:0008380">
    <property type="term" value="P:RNA splicing"/>
    <property type="evidence" value="ECO:0007669"/>
    <property type="project" value="UniProtKB-KW"/>
</dbReference>
<keyword evidence="3" id="KW-0677">Repeat</keyword>
<dbReference type="SUPFAM" id="SSF48452">
    <property type="entry name" value="TPR-like"/>
    <property type="match status" value="1"/>
</dbReference>
<dbReference type="InterPro" id="IPR035979">
    <property type="entry name" value="RBD_domain_sf"/>
</dbReference>
<feature type="compositionally biased region" description="Basic and acidic residues" evidence="7">
    <location>
        <begin position="753"/>
        <end position="765"/>
    </location>
</feature>
<evidence type="ECO:0000256" key="1">
    <source>
        <dbReference type="ARBA" id="ARBA00004123"/>
    </source>
</evidence>
<dbReference type="SUPFAM" id="SSF54928">
    <property type="entry name" value="RNA-binding domain, RBD"/>
    <property type="match status" value="1"/>
</dbReference>
<feature type="domain" description="RRM" evidence="8">
    <location>
        <begin position="610"/>
        <end position="687"/>
    </location>
</feature>
<keyword evidence="4" id="KW-0508">mRNA splicing</keyword>
<dbReference type="InterPro" id="IPR000504">
    <property type="entry name" value="RRM_dom"/>
</dbReference>
<dbReference type="EMBL" id="JAMWBK010000001">
    <property type="protein sequence ID" value="KAJ8908748.1"/>
    <property type="molecule type" value="Genomic_DNA"/>
</dbReference>
<dbReference type="GO" id="GO:0006397">
    <property type="term" value="P:mRNA processing"/>
    <property type="evidence" value="ECO:0007669"/>
    <property type="project" value="UniProtKB-KW"/>
</dbReference>
<evidence type="ECO:0000259" key="8">
    <source>
        <dbReference type="PROSITE" id="PS50102"/>
    </source>
</evidence>
<dbReference type="Proteomes" id="UP001157974">
    <property type="component" value="Unassembled WGS sequence"/>
</dbReference>
<evidence type="ECO:0000256" key="7">
    <source>
        <dbReference type="SAM" id="MobiDB-lite"/>
    </source>
</evidence>
<feature type="region of interest" description="Disordered" evidence="7">
    <location>
        <begin position="519"/>
        <end position="609"/>
    </location>
</feature>
<dbReference type="InterPro" id="IPR003107">
    <property type="entry name" value="HAT"/>
</dbReference>
<dbReference type="InterPro" id="IPR011990">
    <property type="entry name" value="TPR-like_helical_dom_sf"/>
</dbReference>
<feature type="region of interest" description="Disordered" evidence="7">
    <location>
        <begin position="686"/>
        <end position="793"/>
    </location>
</feature>
<organism evidence="9 10">
    <name type="scientific">Rhodosorus marinus</name>
    <dbReference type="NCBI Taxonomy" id="101924"/>
    <lineage>
        <taxon>Eukaryota</taxon>
        <taxon>Rhodophyta</taxon>
        <taxon>Stylonematophyceae</taxon>
        <taxon>Stylonematales</taxon>
        <taxon>Stylonemataceae</taxon>
        <taxon>Rhodosorus</taxon>
    </lineage>
</organism>
<proteinExistence type="predicted"/>
<evidence type="ECO:0000256" key="2">
    <source>
        <dbReference type="ARBA" id="ARBA00022664"/>
    </source>
</evidence>
<keyword evidence="6" id="KW-0694">RNA-binding</keyword>
<dbReference type="PANTHER" id="PTHR17204">
    <property type="entry name" value="PRE-MRNA PROCESSING PROTEIN PRP39-RELATED"/>
    <property type="match status" value="1"/>
</dbReference>
<keyword evidence="5" id="KW-0539">Nucleus</keyword>
<dbReference type="InterPro" id="IPR012677">
    <property type="entry name" value="Nucleotide-bd_a/b_plait_sf"/>
</dbReference>
<dbReference type="InterPro" id="IPR008847">
    <property type="entry name" value="Suf"/>
</dbReference>
<dbReference type="AlphaFoldDB" id="A0AAV8V1L0"/>
<evidence type="ECO:0000256" key="3">
    <source>
        <dbReference type="ARBA" id="ARBA00022737"/>
    </source>
</evidence>
<comment type="caution">
    <text evidence="9">The sequence shown here is derived from an EMBL/GenBank/DDBJ whole genome shotgun (WGS) entry which is preliminary data.</text>
</comment>
<dbReference type="Pfam" id="PF05843">
    <property type="entry name" value="Suf"/>
    <property type="match status" value="1"/>
</dbReference>
<dbReference type="SMART" id="SM00386">
    <property type="entry name" value="HAT"/>
    <property type="match status" value="5"/>
</dbReference>
<feature type="compositionally biased region" description="Acidic residues" evidence="7">
    <location>
        <begin position="19"/>
        <end position="30"/>
    </location>
</feature>
<dbReference type="SMART" id="SM00360">
    <property type="entry name" value="RRM"/>
    <property type="match status" value="1"/>
</dbReference>
<gene>
    <name evidence="9" type="ORF">NDN08_005453</name>
</gene>
<sequence length="793" mass="89383">MTITEDPMESEDKEMNSSGDDDGDSSDDEELVQENIKRLSGLLASPEGEWNYETHLELLRVLRKSGEFDKLNEARENMARKFPIPPELWMEWADDLLKIGDWKASLQVLDRGKSDYLSVDLALKSLNIAHEAFLEGSLPEQTLRQMYEDALGECGSVFRNGIRIWQAFITFEAELKESGTTTNDRTSALLKRLLSVPLQGVEEEASKAKDGGDELKTAAENWNKNVKYHNTKLLNIENRIIENEKLAAGGSGVSTPELWSAWKTLIEYEKKHEIQGLSRVRLAYERSISCCFLLAECWIEYAQFVFERLHDKKLRVTTLRRAVRNCPWSEELWCQYLRALEALSADKDEMINAFREALLHCQLHRLSTTELSLCYLQFAKRYIDRTESEASSEVRAEAILDAQKIALESEEDGSPGWCTVSLFTGKIGAELKLEEQCKAIFEKLLQKRGKEAYWWVEYAQTLHKIGDYKAATTALKRGSYVVQSTAEISVLGSAWLEIESLSGSLESYEYARSIISKQTQTLEERKRAREEKEQRKTKRMRHNDAAPRREPNIAFREETQSGSRHEISMDIQGKAPEGQPKGAKGESKGKTKAKTSEKDDDMEDNGPEENTVFVSNLSFNLTKDGLAEAFAQIVGLKEARVITRQSDHASRGYGYVEFLSDEGVVEALKLNRKIVEGRPIIVKRSNPAAAAASGRRGRGSGLKGRKESGSGRSDQSQHQPPKGEAAQRHLTKRLDRPRRSIEISGRGLVPAAVERKSTEQKKGEQDGGEASMEGPGKANMTQDDFRSLLLKKN</sequence>
<feature type="compositionally biased region" description="Basic and acidic residues" evidence="7">
    <location>
        <begin position="732"/>
        <end position="741"/>
    </location>
</feature>
<comment type="subcellular location">
    <subcellularLocation>
        <location evidence="1">Nucleus</location>
    </subcellularLocation>
</comment>
<protein>
    <recommendedName>
        <fullName evidence="8">RRM domain-containing protein</fullName>
    </recommendedName>
</protein>
<dbReference type="GO" id="GO:0005634">
    <property type="term" value="C:nucleus"/>
    <property type="evidence" value="ECO:0007669"/>
    <property type="project" value="UniProtKB-SubCell"/>
</dbReference>
<dbReference type="GO" id="GO:0003723">
    <property type="term" value="F:RNA binding"/>
    <property type="evidence" value="ECO:0007669"/>
    <property type="project" value="UniProtKB-UniRule"/>
</dbReference>
<dbReference type="PROSITE" id="PS50102">
    <property type="entry name" value="RRM"/>
    <property type="match status" value="1"/>
</dbReference>
<feature type="compositionally biased region" description="Basic and acidic residues" evidence="7">
    <location>
        <begin position="522"/>
        <end position="534"/>
    </location>
</feature>
<evidence type="ECO:0000313" key="9">
    <source>
        <dbReference type="EMBL" id="KAJ8908748.1"/>
    </source>
</evidence>
<evidence type="ECO:0000256" key="6">
    <source>
        <dbReference type="PROSITE-ProRule" id="PRU00176"/>
    </source>
</evidence>
<dbReference type="Gene3D" id="1.25.40.10">
    <property type="entry name" value="Tetratricopeptide repeat domain"/>
    <property type="match status" value="2"/>
</dbReference>
<dbReference type="Pfam" id="PF00076">
    <property type="entry name" value="RRM_1"/>
    <property type="match status" value="1"/>
</dbReference>
<feature type="region of interest" description="Disordered" evidence="7">
    <location>
        <begin position="1"/>
        <end position="30"/>
    </location>
</feature>
<reference evidence="9 10" key="1">
    <citation type="journal article" date="2023" name="Nat. Commun.">
        <title>Origin of minicircular mitochondrial genomes in red algae.</title>
        <authorList>
            <person name="Lee Y."/>
            <person name="Cho C.H."/>
            <person name="Lee Y.M."/>
            <person name="Park S.I."/>
            <person name="Yang J.H."/>
            <person name="West J.A."/>
            <person name="Bhattacharya D."/>
            <person name="Yoon H.S."/>
        </authorList>
    </citation>
    <scope>NUCLEOTIDE SEQUENCE [LARGE SCALE GENOMIC DNA]</scope>
    <source>
        <strain evidence="9 10">CCMP1338</strain>
        <tissue evidence="9">Whole cell</tissue>
    </source>
</reference>
<evidence type="ECO:0000256" key="4">
    <source>
        <dbReference type="ARBA" id="ARBA00023187"/>
    </source>
</evidence>
<dbReference type="Gene3D" id="3.30.70.330">
    <property type="match status" value="1"/>
</dbReference>
<feature type="compositionally biased region" description="Basic and acidic residues" evidence="7">
    <location>
        <begin position="583"/>
        <end position="597"/>
    </location>
</feature>
<feature type="compositionally biased region" description="Acidic residues" evidence="7">
    <location>
        <begin position="1"/>
        <end position="12"/>
    </location>
</feature>
<evidence type="ECO:0000313" key="10">
    <source>
        <dbReference type="Proteomes" id="UP001157974"/>
    </source>
</evidence>
<keyword evidence="2" id="KW-0507">mRNA processing</keyword>
<accession>A0AAV8V1L0</accession>
<evidence type="ECO:0000256" key="5">
    <source>
        <dbReference type="ARBA" id="ARBA00023242"/>
    </source>
</evidence>
<name>A0AAV8V1L0_9RHOD</name>
<dbReference type="PANTHER" id="PTHR17204:SF25">
    <property type="entry name" value="RRM DOMAIN-CONTAINING PROTEIN"/>
    <property type="match status" value="1"/>
</dbReference>